<dbReference type="PANTHER" id="PTHR48475:SF1">
    <property type="entry name" value="RNASE H TYPE-1 DOMAIN-CONTAINING PROTEIN"/>
    <property type="match status" value="1"/>
</dbReference>
<dbReference type="Proteomes" id="UP000257109">
    <property type="component" value="Unassembled WGS sequence"/>
</dbReference>
<evidence type="ECO:0000313" key="2">
    <source>
        <dbReference type="EMBL" id="RDX96425.1"/>
    </source>
</evidence>
<feature type="non-terminal residue" evidence="2">
    <location>
        <position position="125"/>
    </location>
</feature>
<dbReference type="GO" id="GO:0003676">
    <property type="term" value="F:nucleic acid binding"/>
    <property type="evidence" value="ECO:0007669"/>
    <property type="project" value="InterPro"/>
</dbReference>
<organism evidence="2 3">
    <name type="scientific">Mucuna pruriens</name>
    <name type="common">Velvet bean</name>
    <name type="synonym">Dolichos pruriens</name>
    <dbReference type="NCBI Taxonomy" id="157652"/>
    <lineage>
        <taxon>Eukaryota</taxon>
        <taxon>Viridiplantae</taxon>
        <taxon>Streptophyta</taxon>
        <taxon>Embryophyta</taxon>
        <taxon>Tracheophyta</taxon>
        <taxon>Spermatophyta</taxon>
        <taxon>Magnoliopsida</taxon>
        <taxon>eudicotyledons</taxon>
        <taxon>Gunneridae</taxon>
        <taxon>Pentapetalae</taxon>
        <taxon>rosids</taxon>
        <taxon>fabids</taxon>
        <taxon>Fabales</taxon>
        <taxon>Fabaceae</taxon>
        <taxon>Papilionoideae</taxon>
        <taxon>50 kb inversion clade</taxon>
        <taxon>NPAAA clade</taxon>
        <taxon>indigoferoid/millettioid clade</taxon>
        <taxon>Phaseoleae</taxon>
        <taxon>Mucuna</taxon>
    </lineage>
</organism>
<dbReference type="OrthoDB" id="1938451at2759"/>
<dbReference type="InterPro" id="IPR036397">
    <property type="entry name" value="RNaseH_sf"/>
</dbReference>
<evidence type="ECO:0000259" key="1">
    <source>
        <dbReference type="Pfam" id="PF13456"/>
    </source>
</evidence>
<feature type="domain" description="RNase H type-1" evidence="1">
    <location>
        <begin position="38"/>
        <end position="117"/>
    </location>
</feature>
<dbReference type="Gene3D" id="3.30.420.10">
    <property type="entry name" value="Ribonuclease H-like superfamily/Ribonuclease H"/>
    <property type="match status" value="1"/>
</dbReference>
<gene>
    <name evidence="2" type="ORF">CR513_20916</name>
</gene>
<dbReference type="GO" id="GO:0004523">
    <property type="term" value="F:RNA-DNA hybrid ribonuclease activity"/>
    <property type="evidence" value="ECO:0007669"/>
    <property type="project" value="InterPro"/>
</dbReference>
<keyword evidence="3" id="KW-1185">Reference proteome</keyword>
<dbReference type="PANTHER" id="PTHR48475">
    <property type="entry name" value="RIBONUCLEASE H"/>
    <property type="match status" value="1"/>
</dbReference>
<dbReference type="AlphaFoldDB" id="A0A371H0W6"/>
<proteinExistence type="predicted"/>
<name>A0A371H0W6_MUCPR</name>
<dbReference type="InterPro" id="IPR002156">
    <property type="entry name" value="RNaseH_domain"/>
</dbReference>
<comment type="caution">
    <text evidence="2">The sequence shown here is derived from an EMBL/GenBank/DDBJ whole genome shotgun (WGS) entry which is preliminary data.</text>
</comment>
<dbReference type="InterPro" id="IPR012337">
    <property type="entry name" value="RNaseH-like_sf"/>
</dbReference>
<reference evidence="2" key="1">
    <citation type="submission" date="2018-05" db="EMBL/GenBank/DDBJ databases">
        <title>Draft genome of Mucuna pruriens seed.</title>
        <authorList>
            <person name="Nnadi N.E."/>
            <person name="Vos R."/>
            <person name="Hasami M.H."/>
            <person name="Devisetty U.K."/>
            <person name="Aguiy J.C."/>
        </authorList>
    </citation>
    <scope>NUCLEOTIDE SEQUENCE [LARGE SCALE GENOMIC DNA]</scope>
    <source>
        <strain evidence="2">JCA_2017</strain>
    </source>
</reference>
<accession>A0A371H0W6</accession>
<dbReference type="EMBL" id="QJKJ01003890">
    <property type="protein sequence ID" value="RDX96425.1"/>
    <property type="molecule type" value="Genomic_DNA"/>
</dbReference>
<protein>
    <recommendedName>
        <fullName evidence="1">RNase H type-1 domain-containing protein</fullName>
    </recommendedName>
</protein>
<feature type="non-terminal residue" evidence="2">
    <location>
        <position position="1"/>
    </location>
</feature>
<dbReference type="Pfam" id="PF13456">
    <property type="entry name" value="RVT_3"/>
    <property type="match status" value="1"/>
</dbReference>
<evidence type="ECO:0000313" key="3">
    <source>
        <dbReference type="Proteomes" id="UP000257109"/>
    </source>
</evidence>
<sequence length="125" mass="14023">MGHIKPQVLVDFITNLISIGESSNERKEWTLSIDGASNQKGSGTEIILEGSDRLLIEKSLLFEFWVINNQVEYEALLVSMKLVGELGVQVLMAKSDSQLVTGQVNGEYQGKDPQLMKNWDRARKQ</sequence>
<dbReference type="SUPFAM" id="SSF53098">
    <property type="entry name" value="Ribonuclease H-like"/>
    <property type="match status" value="1"/>
</dbReference>